<sequence length="207" mass="22744">MAPTVTITTLRELHALVRDGFGEQRVELRSIPALRDAPAMYRIVSTLAADYDWKVAPDHHQLERLAGLADLARVLNTILKVNLPQLKLHLVDFDQRRGLLRDLAGLRTAAAMSTAGSGELLMQRHSRLTELILGRVLGKSLEAMALTARVGLPDDHPIPARVKELDDLVQNDIANGVRAEVLPDAIQGQIAAATTRIKHLLGLRVDF</sequence>
<organism evidence="1 2">
    <name type="scientific">Leersia perrieri</name>
    <dbReference type="NCBI Taxonomy" id="77586"/>
    <lineage>
        <taxon>Eukaryota</taxon>
        <taxon>Viridiplantae</taxon>
        <taxon>Streptophyta</taxon>
        <taxon>Embryophyta</taxon>
        <taxon>Tracheophyta</taxon>
        <taxon>Spermatophyta</taxon>
        <taxon>Magnoliopsida</taxon>
        <taxon>Liliopsida</taxon>
        <taxon>Poales</taxon>
        <taxon>Poaceae</taxon>
        <taxon>BOP clade</taxon>
        <taxon>Oryzoideae</taxon>
        <taxon>Oryzeae</taxon>
        <taxon>Oryzinae</taxon>
        <taxon>Leersia</taxon>
    </lineage>
</organism>
<accession>A0A0D9XFF5</accession>
<dbReference type="Gramene" id="LPERR09G11950.1">
    <property type="protein sequence ID" value="LPERR09G11950.1"/>
    <property type="gene ID" value="LPERR09G11950"/>
</dbReference>
<reference evidence="1" key="3">
    <citation type="submission" date="2015-04" db="UniProtKB">
        <authorList>
            <consortium name="EnsemblPlants"/>
        </authorList>
    </citation>
    <scope>IDENTIFICATION</scope>
</reference>
<dbReference type="Proteomes" id="UP000032180">
    <property type="component" value="Chromosome 9"/>
</dbReference>
<evidence type="ECO:0000313" key="2">
    <source>
        <dbReference type="Proteomes" id="UP000032180"/>
    </source>
</evidence>
<dbReference type="AlphaFoldDB" id="A0A0D9XFF5"/>
<reference evidence="2" key="2">
    <citation type="submission" date="2013-12" db="EMBL/GenBank/DDBJ databases">
        <authorList>
            <person name="Yu Y."/>
            <person name="Lee S."/>
            <person name="de Baynast K."/>
            <person name="Wissotski M."/>
            <person name="Liu L."/>
            <person name="Talag J."/>
            <person name="Goicoechea J."/>
            <person name="Angelova A."/>
            <person name="Jetty R."/>
            <person name="Kudrna D."/>
            <person name="Golser W."/>
            <person name="Rivera L."/>
            <person name="Zhang J."/>
            <person name="Wing R."/>
        </authorList>
    </citation>
    <scope>NUCLEOTIDE SEQUENCE</scope>
</reference>
<proteinExistence type="predicted"/>
<keyword evidence="2" id="KW-1185">Reference proteome</keyword>
<dbReference type="EnsemblPlants" id="LPERR09G11950.1">
    <property type="protein sequence ID" value="LPERR09G11950.1"/>
    <property type="gene ID" value="LPERR09G11950"/>
</dbReference>
<dbReference type="HOGENOM" id="CLU_1263293_0_0_1"/>
<evidence type="ECO:0000313" key="1">
    <source>
        <dbReference type="EnsemblPlants" id="LPERR09G11950.1"/>
    </source>
</evidence>
<name>A0A0D9XFF5_9ORYZ</name>
<protein>
    <submittedName>
        <fullName evidence="1">Uncharacterized protein</fullName>
    </submittedName>
</protein>
<reference evidence="1 2" key="1">
    <citation type="submission" date="2012-08" db="EMBL/GenBank/DDBJ databases">
        <title>Oryza genome evolution.</title>
        <authorList>
            <person name="Wing R.A."/>
        </authorList>
    </citation>
    <scope>NUCLEOTIDE SEQUENCE</scope>
</reference>